<name>G0UV62_TRYCI</name>
<evidence type="ECO:0000313" key="2">
    <source>
        <dbReference type="EMBL" id="CCC93277.1"/>
    </source>
</evidence>
<reference evidence="2" key="1">
    <citation type="journal article" date="2012" name="Proc. Natl. Acad. Sci. U.S.A.">
        <title>Antigenic diversity is generated by distinct evolutionary mechanisms in African trypanosome species.</title>
        <authorList>
            <person name="Jackson A.P."/>
            <person name="Berry A."/>
            <person name="Aslett M."/>
            <person name="Allison H.C."/>
            <person name="Burton P."/>
            <person name="Vavrova-Anderson J."/>
            <person name="Brown R."/>
            <person name="Browne H."/>
            <person name="Corton N."/>
            <person name="Hauser H."/>
            <person name="Gamble J."/>
            <person name="Gilderthorp R."/>
            <person name="Marcello L."/>
            <person name="McQuillan J."/>
            <person name="Otto T.D."/>
            <person name="Quail M.A."/>
            <person name="Sanders M.J."/>
            <person name="van Tonder A."/>
            <person name="Ginger M.L."/>
            <person name="Field M.C."/>
            <person name="Barry J.D."/>
            <person name="Hertz-Fowler C."/>
            <person name="Berriman M."/>
        </authorList>
    </citation>
    <scope>NUCLEOTIDE SEQUENCE</scope>
    <source>
        <strain evidence="2">IL3000</strain>
    </source>
</reference>
<dbReference type="EMBL" id="HE575323">
    <property type="protein sequence ID" value="CCC93277.1"/>
    <property type="molecule type" value="Genomic_DNA"/>
</dbReference>
<evidence type="ECO:0000256" key="1">
    <source>
        <dbReference type="SAM" id="MobiDB-lite"/>
    </source>
</evidence>
<organism evidence="2">
    <name type="scientific">Trypanosoma congolense (strain IL3000)</name>
    <dbReference type="NCBI Taxonomy" id="1068625"/>
    <lineage>
        <taxon>Eukaryota</taxon>
        <taxon>Discoba</taxon>
        <taxon>Euglenozoa</taxon>
        <taxon>Kinetoplastea</taxon>
        <taxon>Metakinetoplastina</taxon>
        <taxon>Trypanosomatida</taxon>
        <taxon>Trypanosomatidae</taxon>
        <taxon>Trypanosoma</taxon>
        <taxon>Nannomonas</taxon>
    </lineage>
</organism>
<feature type="compositionally biased region" description="Low complexity" evidence="1">
    <location>
        <begin position="175"/>
        <end position="197"/>
    </location>
</feature>
<feature type="region of interest" description="Disordered" evidence="1">
    <location>
        <begin position="286"/>
        <end position="311"/>
    </location>
</feature>
<feature type="region of interest" description="Disordered" evidence="1">
    <location>
        <begin position="175"/>
        <end position="241"/>
    </location>
</feature>
<gene>
    <name evidence="2" type="ORF">TCIL3000_10_360</name>
</gene>
<dbReference type="VEuPathDB" id="TriTrypDB:TcIL3000_10_360"/>
<protein>
    <submittedName>
        <fullName evidence="2">Uncharacterized protein TCIL3000_10_360</fullName>
    </submittedName>
</protein>
<dbReference type="AlphaFoldDB" id="G0UV62"/>
<proteinExistence type="predicted"/>
<accession>G0UV62</accession>
<sequence>MMTSQTKCVNGIEFGRNLVGARKPLVIPQLDEKQLEMGGPEVGSGGAPFVVSDALGAGGPPPTLDAQAPPLGMNAPVFLVAPNSPYNASNIFGMDNTHGSPAFVTICQQPAFHYQQPAPQPTASNKEVALTYKYLQQCPRVVLLAALTSVLEEFPLLCPIIRQRCENSARLLPKQAPTQQLQPQQQPTAARFAAAPQNPAPWAPQPSSGAYEVQRPAIPPAASGSPQSVGSRKGRGNKSREEGVCSIHNNVRSMNHLMLNKQKGVYECVNGFHCLEDGCCASTSLAGDNRSGPESNGETQSRSDTSFAAVGSASSLRSSQVPLLASPVNHQREELTEFVGGGLDGGLAHFRGDISLCNSGIIPCDASDLAEEGAAVEVDNGVNVLKNILQSVRLVSEMED</sequence>